<evidence type="ECO:0000313" key="2">
    <source>
        <dbReference type="Proteomes" id="UP000067008"/>
    </source>
</evidence>
<accession>A0AAD1BGS4</accession>
<name>A0AAD1BGS4_PREIN</name>
<reference evidence="1 2" key="1">
    <citation type="submission" date="2015-07" db="EMBL/GenBank/DDBJ databases">
        <title>Complete genome sequence of Prevotella intermedia strain 17-2.</title>
        <authorList>
            <person name="Nambu T."/>
        </authorList>
    </citation>
    <scope>NUCLEOTIDE SEQUENCE [LARGE SCALE GENOMIC DNA]</scope>
    <source>
        <strain evidence="1 2">17-2</strain>
    </source>
</reference>
<dbReference type="AlphaFoldDB" id="A0AAD1BGS4"/>
<gene>
    <name evidence="1" type="ORF">PI172_0337</name>
</gene>
<organism evidence="1 2">
    <name type="scientific">Prevotella intermedia</name>
    <dbReference type="NCBI Taxonomy" id="28131"/>
    <lineage>
        <taxon>Bacteria</taxon>
        <taxon>Pseudomonadati</taxon>
        <taxon>Bacteroidota</taxon>
        <taxon>Bacteroidia</taxon>
        <taxon>Bacteroidales</taxon>
        <taxon>Prevotellaceae</taxon>
        <taxon>Prevotella</taxon>
    </lineage>
</organism>
<evidence type="ECO:0000313" key="1">
    <source>
        <dbReference type="EMBL" id="BAR95065.1"/>
    </source>
</evidence>
<sequence length="40" mass="4568">MPFCPNYLNGKLAELFHFHRTFLHISQTISSAAHNKSVLP</sequence>
<proteinExistence type="predicted"/>
<protein>
    <submittedName>
        <fullName evidence="1">Uncharacterized protein</fullName>
    </submittedName>
</protein>
<dbReference type="Proteomes" id="UP000067008">
    <property type="component" value="Chromosome 2"/>
</dbReference>
<dbReference type="EMBL" id="AP014925">
    <property type="protein sequence ID" value="BAR95065.1"/>
    <property type="molecule type" value="Genomic_DNA"/>
</dbReference>